<sequence>MKREYIDRNTVWLLAATTIYLLLSLITLGPVLPYFATAIMGGPIANMDGWQNVWHLWWAAQAITTGQNPFVTPLLYHPDQALLYVQPLNLSNGILVLPITLAFGPVAGYNSVVLLAFVLAGVAGYLLALRVTGHHLAALVGGLAFAWSPFHLTRLYDGQLELIALQWPAFYAFFALRAVEDRRVRDALLAGLMLALTGYTSWYYLLFMLVWSSIFALLWWQRPWVVAVRQWAMIGALALLLLAPALLPGLWSLYRDDRSLDAVNPEDLRAYSANLVDFALPSYLHPLWGPLVHRTAGAGWHQLSGDWNVALGYTILLLAALGLGMARRLAWRWAILAGVGMLFALGPELLVATWRTGIPLPYQLIQALPGAAFGLRPMRFTMLTTLALAPLVALGVRELLARAGQRQHSVAVVIIALCLFELLPMQRQNHSAAIHPYYHTLGPEDGVLLHVPVPLYKNVQPQKAQMTHGATLIGGYLARTPAYDLLVAPGIRSFLHLQPEREQMLDPAGTAVAIFNYYQIRQVIVNWDAMHPERRPLVAEAISQVLPGVAPIYSDETLTAFPVPVVAPRPFAFFGDGWHPEEYQDGRRWRWMSEQAELRLFNPDAEPQRFALHLALKSYQEPRELTLMLDEMWLDQWPIPVSAEPQARTLHLLLPPGEQRLSLSAPAEPEAQAPGRMLSVVLLEVR</sequence>
<feature type="transmembrane region" description="Helical" evidence="1">
    <location>
        <begin position="56"/>
        <end position="76"/>
    </location>
</feature>
<dbReference type="EMBL" id="NQWI01000041">
    <property type="protein sequence ID" value="PDW03077.1"/>
    <property type="molecule type" value="Genomic_DNA"/>
</dbReference>
<feature type="transmembrane region" description="Helical" evidence="1">
    <location>
        <begin position="112"/>
        <end position="129"/>
    </location>
</feature>
<feature type="transmembrane region" description="Helical" evidence="1">
    <location>
        <begin position="408"/>
        <end position="425"/>
    </location>
</feature>
<evidence type="ECO:0008006" key="4">
    <source>
        <dbReference type="Google" id="ProtNLM"/>
    </source>
</evidence>
<feature type="transmembrane region" description="Helical" evidence="1">
    <location>
        <begin position="378"/>
        <end position="396"/>
    </location>
</feature>
<keyword evidence="3" id="KW-1185">Reference proteome</keyword>
<organism evidence="2 3">
    <name type="scientific">Candidatus Viridilinea mediisalina</name>
    <dbReference type="NCBI Taxonomy" id="2024553"/>
    <lineage>
        <taxon>Bacteria</taxon>
        <taxon>Bacillati</taxon>
        <taxon>Chloroflexota</taxon>
        <taxon>Chloroflexia</taxon>
        <taxon>Chloroflexales</taxon>
        <taxon>Chloroflexineae</taxon>
        <taxon>Oscillochloridaceae</taxon>
        <taxon>Candidatus Viridilinea</taxon>
    </lineage>
</organism>
<dbReference type="Proteomes" id="UP000220527">
    <property type="component" value="Unassembled WGS sequence"/>
</dbReference>
<dbReference type="AlphaFoldDB" id="A0A2A6RJ28"/>
<feature type="transmembrane region" description="Helical" evidence="1">
    <location>
        <begin position="232"/>
        <end position="254"/>
    </location>
</feature>
<evidence type="ECO:0000313" key="3">
    <source>
        <dbReference type="Proteomes" id="UP000220527"/>
    </source>
</evidence>
<name>A0A2A6RJ28_9CHLR</name>
<dbReference type="OrthoDB" id="138655at2"/>
<feature type="transmembrane region" description="Helical" evidence="1">
    <location>
        <begin position="333"/>
        <end position="354"/>
    </location>
</feature>
<evidence type="ECO:0000313" key="2">
    <source>
        <dbReference type="EMBL" id="PDW03077.1"/>
    </source>
</evidence>
<keyword evidence="1" id="KW-0472">Membrane</keyword>
<protein>
    <recommendedName>
        <fullName evidence="4">Glycosyltransferase RgtA/B/C/D-like domain-containing protein</fullName>
    </recommendedName>
</protein>
<feature type="transmembrane region" description="Helical" evidence="1">
    <location>
        <begin position="88"/>
        <end position="106"/>
    </location>
</feature>
<gene>
    <name evidence="2" type="ORF">CJ255_10530</name>
</gene>
<evidence type="ECO:0000256" key="1">
    <source>
        <dbReference type="SAM" id="Phobius"/>
    </source>
</evidence>
<feature type="transmembrane region" description="Helical" evidence="1">
    <location>
        <begin position="202"/>
        <end position="220"/>
    </location>
</feature>
<keyword evidence="1" id="KW-1133">Transmembrane helix</keyword>
<accession>A0A2A6RJ28</accession>
<keyword evidence="1" id="KW-0812">Transmembrane</keyword>
<feature type="transmembrane region" description="Helical" evidence="1">
    <location>
        <begin position="136"/>
        <end position="152"/>
    </location>
</feature>
<feature type="transmembrane region" description="Helical" evidence="1">
    <location>
        <begin position="12"/>
        <end position="36"/>
    </location>
</feature>
<feature type="transmembrane region" description="Helical" evidence="1">
    <location>
        <begin position="307"/>
        <end position="326"/>
    </location>
</feature>
<reference evidence="3" key="1">
    <citation type="submission" date="2017-08" db="EMBL/GenBank/DDBJ databases">
        <authorList>
            <person name="Grouzdev D.S."/>
            <person name="Gaisin V.A."/>
            <person name="Rysina M.S."/>
            <person name="Gorlenko V.M."/>
        </authorList>
    </citation>
    <scope>NUCLEOTIDE SEQUENCE [LARGE SCALE GENOMIC DNA]</scope>
    <source>
        <strain evidence="3">Kir15-3F</strain>
    </source>
</reference>
<comment type="caution">
    <text evidence="2">The sequence shown here is derived from an EMBL/GenBank/DDBJ whole genome shotgun (WGS) entry which is preliminary data.</text>
</comment>
<proteinExistence type="predicted"/>
<dbReference type="RefSeq" id="WP_097644061.1">
    <property type="nucleotide sequence ID" value="NZ_NQWI01000041.1"/>
</dbReference>